<dbReference type="PROSITE" id="PS51417">
    <property type="entry name" value="ARF"/>
    <property type="match status" value="1"/>
</dbReference>
<dbReference type="EMBL" id="JBJKFK010001133">
    <property type="protein sequence ID" value="KAL3313981.1"/>
    <property type="molecule type" value="Genomic_DNA"/>
</dbReference>
<feature type="binding site" evidence="15">
    <location>
        <begin position="22"/>
        <end position="29"/>
    </location>
    <ligand>
        <name>GTP</name>
        <dbReference type="ChEBI" id="CHEBI:37565"/>
    </ligand>
</feature>
<feature type="binding site" evidence="16">
    <location>
        <position position="48"/>
    </location>
    <ligand>
        <name>Mg(2+)</name>
        <dbReference type="ChEBI" id="CHEBI:18420"/>
    </ligand>
</feature>
<keyword evidence="16" id="KW-0460">Magnesium</keyword>
<accession>A0ABD2Q2Z0</accession>
<evidence type="ECO:0000256" key="13">
    <source>
        <dbReference type="ARBA" id="ARBA00023273"/>
    </source>
</evidence>
<dbReference type="PANTHER" id="PTHR11711">
    <property type="entry name" value="ADP RIBOSYLATION FACTOR-RELATED"/>
    <property type="match status" value="1"/>
</dbReference>
<keyword evidence="6" id="KW-0963">Cytoplasm</keyword>
<dbReference type="InterPro" id="IPR005225">
    <property type="entry name" value="Small_GTP-bd"/>
</dbReference>
<dbReference type="InterPro" id="IPR006689">
    <property type="entry name" value="Small_GTPase_ARF/SAR"/>
</dbReference>
<evidence type="ECO:0000256" key="6">
    <source>
        <dbReference type="ARBA" id="ARBA00022490"/>
    </source>
</evidence>
<keyword evidence="14" id="KW-0449">Lipoprotein</keyword>
<dbReference type="Proteomes" id="UP001626550">
    <property type="component" value="Unassembled WGS sequence"/>
</dbReference>
<comment type="subcellular location">
    <subcellularLocation>
        <location evidence="3">Cell projection</location>
        <location evidence="3">Cilium membrane</location>
        <topology evidence="3">Peripheral membrane protein</topology>
        <orientation evidence="3">Cytoplasmic side</orientation>
    </subcellularLocation>
    <subcellularLocation>
        <location evidence="2">Cytoplasm</location>
        <location evidence="2">Cytoskeleton</location>
        <location evidence="2">Cilium axoneme</location>
    </subcellularLocation>
    <subcellularLocation>
        <location evidence="1">Cytoplasm</location>
        <location evidence="1">Cytoskeleton</location>
        <location evidence="1">Cilium basal body</location>
    </subcellularLocation>
</comment>
<keyword evidence="9" id="KW-0970">Cilium biogenesis/degradation</keyword>
<evidence type="ECO:0000256" key="11">
    <source>
        <dbReference type="ARBA" id="ARBA00023136"/>
    </source>
</evidence>
<dbReference type="NCBIfam" id="TIGR00231">
    <property type="entry name" value="small_GTP"/>
    <property type="match status" value="1"/>
</dbReference>
<evidence type="ECO:0000256" key="14">
    <source>
        <dbReference type="ARBA" id="ARBA00023288"/>
    </source>
</evidence>
<keyword evidence="11" id="KW-0472">Membrane</keyword>
<dbReference type="SMART" id="SM00177">
    <property type="entry name" value="ARF"/>
    <property type="match status" value="1"/>
</dbReference>
<keyword evidence="19" id="KW-1185">Reference proteome</keyword>
<dbReference type="InterPro" id="IPR027417">
    <property type="entry name" value="P-loop_NTPase"/>
</dbReference>
<keyword evidence="12" id="KW-0206">Cytoskeleton</keyword>
<dbReference type="GO" id="GO:0060170">
    <property type="term" value="C:ciliary membrane"/>
    <property type="evidence" value="ECO:0007669"/>
    <property type="project" value="UniProtKB-SubCell"/>
</dbReference>
<feature type="binding site" evidence="16">
    <location>
        <position position="29"/>
    </location>
    <ligand>
        <name>Mg(2+)</name>
        <dbReference type="ChEBI" id="CHEBI:18420"/>
    </ligand>
</feature>
<comment type="caution">
    <text evidence="18">The sequence shown here is derived from an EMBL/GenBank/DDBJ whole genome shotgun (WGS) entry which is preliminary data.</text>
</comment>
<comment type="similarity">
    <text evidence="17">Belongs to the small GTPase superfamily. Arf family.</text>
</comment>
<evidence type="ECO:0000256" key="7">
    <source>
        <dbReference type="ARBA" id="ARBA00022707"/>
    </source>
</evidence>
<dbReference type="InterPro" id="IPR024156">
    <property type="entry name" value="Small_GTPase_ARF"/>
</dbReference>
<keyword evidence="8 15" id="KW-0547">Nucleotide-binding</keyword>
<keyword evidence="5" id="KW-1003">Cell membrane</keyword>
<protein>
    <recommendedName>
        <fullName evidence="4">ADP-ribosylation factor-like protein 6</fullName>
    </recommendedName>
</protein>
<dbReference type="GO" id="GO:0005525">
    <property type="term" value="F:GTP binding"/>
    <property type="evidence" value="ECO:0007669"/>
    <property type="project" value="UniProtKB-KW"/>
</dbReference>
<sequence>MLQTLARLFGIQKQEAKILVLGLDNSGKSTLINRFKARNLQKSIITPTIGFGVEKCETKGLSLICFDMSGQGRYRNLWEHYYDDCTAVIFVIDSSDNIRLVVAQDELNELLINPKIVQRRIPILFFANKMDVHGALNAGEIANVLTLDKIRDKPWNICASNALTGEGVETGLLWLTNQVKTLLNSK</sequence>
<dbReference type="PRINTS" id="PR00328">
    <property type="entry name" value="SAR1GTPBP"/>
</dbReference>
<evidence type="ECO:0000256" key="1">
    <source>
        <dbReference type="ARBA" id="ARBA00004120"/>
    </source>
</evidence>
<evidence type="ECO:0000256" key="9">
    <source>
        <dbReference type="ARBA" id="ARBA00022794"/>
    </source>
</evidence>
<evidence type="ECO:0000313" key="18">
    <source>
        <dbReference type="EMBL" id="KAL3313981.1"/>
    </source>
</evidence>
<keyword evidence="7" id="KW-0519">Myristate</keyword>
<dbReference type="Pfam" id="PF00025">
    <property type="entry name" value="Arf"/>
    <property type="match status" value="1"/>
</dbReference>
<keyword evidence="10 15" id="KW-0342">GTP-binding</keyword>
<dbReference type="FunFam" id="3.40.50.300:FF:000457">
    <property type="entry name" value="ADP-ribosylation factor-like protein 6"/>
    <property type="match status" value="1"/>
</dbReference>
<evidence type="ECO:0000256" key="10">
    <source>
        <dbReference type="ARBA" id="ARBA00023134"/>
    </source>
</evidence>
<gene>
    <name evidence="18" type="primary">ARL6</name>
    <name evidence="18" type="ORF">Ciccas_007409</name>
</gene>
<keyword evidence="16" id="KW-0479">Metal-binding</keyword>
<evidence type="ECO:0000256" key="5">
    <source>
        <dbReference type="ARBA" id="ARBA00022475"/>
    </source>
</evidence>
<evidence type="ECO:0000256" key="12">
    <source>
        <dbReference type="ARBA" id="ARBA00023212"/>
    </source>
</evidence>
<dbReference type="GO" id="GO:0030030">
    <property type="term" value="P:cell projection organization"/>
    <property type="evidence" value="ECO:0007669"/>
    <property type="project" value="UniProtKB-KW"/>
</dbReference>
<dbReference type="GO" id="GO:0005930">
    <property type="term" value="C:axoneme"/>
    <property type="evidence" value="ECO:0007669"/>
    <property type="project" value="UniProtKB-SubCell"/>
</dbReference>
<name>A0ABD2Q2Z0_9PLAT</name>
<dbReference type="AlphaFoldDB" id="A0ABD2Q2Z0"/>
<reference evidence="18 19" key="1">
    <citation type="submission" date="2024-11" db="EMBL/GenBank/DDBJ databases">
        <title>Adaptive evolution of stress response genes in parasites aligns with host niche diversity.</title>
        <authorList>
            <person name="Hahn C."/>
            <person name="Resl P."/>
        </authorList>
    </citation>
    <scope>NUCLEOTIDE SEQUENCE [LARGE SCALE GENOMIC DNA]</scope>
    <source>
        <strain evidence="18">EGGRZ-B1_66</strain>
        <tissue evidence="18">Body</tissue>
    </source>
</reference>
<evidence type="ECO:0000256" key="4">
    <source>
        <dbReference type="ARBA" id="ARBA00019766"/>
    </source>
</evidence>
<evidence type="ECO:0000256" key="2">
    <source>
        <dbReference type="ARBA" id="ARBA00004430"/>
    </source>
</evidence>
<feature type="binding site" evidence="15">
    <location>
        <begin position="128"/>
        <end position="131"/>
    </location>
    <ligand>
        <name>GTP</name>
        <dbReference type="ChEBI" id="CHEBI:37565"/>
    </ligand>
</feature>
<evidence type="ECO:0000256" key="3">
    <source>
        <dbReference type="ARBA" id="ARBA00004522"/>
    </source>
</evidence>
<evidence type="ECO:0000256" key="17">
    <source>
        <dbReference type="RuleBase" id="RU003925"/>
    </source>
</evidence>
<evidence type="ECO:0000256" key="15">
    <source>
        <dbReference type="PIRSR" id="PIRSR606689-1"/>
    </source>
</evidence>
<organism evidence="18 19">
    <name type="scientific">Cichlidogyrus casuarinus</name>
    <dbReference type="NCBI Taxonomy" id="1844966"/>
    <lineage>
        <taxon>Eukaryota</taxon>
        <taxon>Metazoa</taxon>
        <taxon>Spiralia</taxon>
        <taxon>Lophotrochozoa</taxon>
        <taxon>Platyhelminthes</taxon>
        <taxon>Monogenea</taxon>
        <taxon>Monopisthocotylea</taxon>
        <taxon>Dactylogyridea</taxon>
        <taxon>Ancyrocephalidae</taxon>
        <taxon>Cichlidogyrus</taxon>
    </lineage>
</organism>
<feature type="binding site" evidence="15">
    <location>
        <position position="70"/>
    </location>
    <ligand>
        <name>GTP</name>
        <dbReference type="ChEBI" id="CHEBI:37565"/>
    </ligand>
</feature>
<dbReference type="SMART" id="SM00178">
    <property type="entry name" value="SAR"/>
    <property type="match status" value="1"/>
</dbReference>
<dbReference type="SUPFAM" id="SSF52540">
    <property type="entry name" value="P-loop containing nucleoside triphosphate hydrolases"/>
    <property type="match status" value="1"/>
</dbReference>
<evidence type="ECO:0000256" key="8">
    <source>
        <dbReference type="ARBA" id="ARBA00022741"/>
    </source>
</evidence>
<evidence type="ECO:0000256" key="16">
    <source>
        <dbReference type="PIRSR" id="PIRSR606689-2"/>
    </source>
</evidence>
<proteinExistence type="inferred from homology"/>
<evidence type="ECO:0000313" key="19">
    <source>
        <dbReference type="Proteomes" id="UP001626550"/>
    </source>
</evidence>
<dbReference type="Gene3D" id="3.40.50.300">
    <property type="entry name" value="P-loop containing nucleotide triphosphate hydrolases"/>
    <property type="match status" value="1"/>
</dbReference>
<keyword evidence="13" id="KW-0966">Cell projection</keyword>